<organism evidence="1 2">
    <name type="scientific">Curtobacterium aetherium</name>
    <dbReference type="NCBI Taxonomy" id="2841594"/>
    <lineage>
        <taxon>Bacteria</taxon>
        <taxon>Bacillati</taxon>
        <taxon>Actinomycetota</taxon>
        <taxon>Actinomycetes</taxon>
        <taxon>Micrococcales</taxon>
        <taxon>Microbacteriaceae</taxon>
        <taxon>Curtobacterium</taxon>
    </lineage>
</organism>
<dbReference type="EMBL" id="CP076544">
    <property type="protein sequence ID" value="QWS34944.1"/>
    <property type="molecule type" value="Genomic_DNA"/>
</dbReference>
<evidence type="ECO:0000313" key="1">
    <source>
        <dbReference type="EMBL" id="QWS34944.1"/>
    </source>
</evidence>
<protein>
    <submittedName>
        <fullName evidence="1">Uncharacterized protein</fullName>
    </submittedName>
</protein>
<keyword evidence="2" id="KW-1185">Reference proteome</keyword>
<name>A0ACD1E7Q1_9MICO</name>
<proteinExistence type="predicted"/>
<dbReference type="Proteomes" id="UP000681794">
    <property type="component" value="Chromosome"/>
</dbReference>
<gene>
    <name evidence="1" type="ORF">KM842_07435</name>
</gene>
<accession>A0ACD1E7Q1</accession>
<reference evidence="1" key="1">
    <citation type="submission" date="2021-06" db="EMBL/GenBank/DDBJ databases">
        <authorList>
            <person name="Ellington A.J."/>
            <person name="Bryan N.C."/>
            <person name="Christner B.C."/>
            <person name="Reisch C.R."/>
        </authorList>
    </citation>
    <scope>NUCLEOTIDE SEQUENCE</scope>
    <source>
        <strain evidence="1">L6-1</strain>
    </source>
</reference>
<sequence length="1010" mass="99509">MNLQSLLFRRSLVRWRFLVPLVLVLAALTAVPLLLAGTADTATAAGSAAFVQDRPARAGAIRVQEDLDRTSTTQARAVTTAITRHFPDGLVDVTWAAHTSTDLPDGRALDVAAVPDLPRVARLTAGTWDGTATGADVAGTLQQDAARRLGVSVGSTVTVGDPGDPVVVRVVGTWRADDPGAARWFGAADVGSGRDGAEVGPLVVAAHDLDVVPGPATATWTVSPSGARLTPADVGAVRQGIAAVRTASSGGSSVLAGADLAGTLDTTLVDLQAADRTAAAVVDVALTVVAVVGTLTVALLATLVARSRADEDRLLTARGASTAQRLWWAVAEGLGVGVLGAVTGVAVRVVSGVVTVDGPGPAQVARVLVVAAAVVSVAVVSSGGAAVRAGRRDRTGRTDRWAAAPAVLLTAGAGFAVWRLSSGGAPVRVTDGGVVLDPVASAAPVAVVLACATVAVLLVLVASRVAARAVRRTGRLLPALTVRRLARGWSAVSPVVVTVVVAVSTGGFAAGFAATSTAAEQATATSVVGPPVRVLADGDAVVSGDTPDQDLDDRPAGATTVTPVLTDSVRTGGTDVPLVAVPRSAVALAVPSLDARTAAALRRDRAGVPVPRGASRVAVDVRSAVPTLAGAARPDAAGSLRFTLWVGDGDGVVRSLALAGADGGRVPTGTGATLSTTLPPGAHRWRALAVVPDLTFSTRPTDADPGYGTARLRVAVDAALRGVDGATGNAVVEDLADAPALRFGAPPAAGRLPVVVSAATAGVLGAHVGTGLDLALASTSATVRARVVAVVPRVAGTAARAGIVADLPSLTDASVLGGGAVRGTPGTAPRVDETWITSSDVAATTAAVERSLPTSGSVVAASAASAVGVVDAARAVLAGVAALAAVLAALVVVAVAVVTSRTAPTTVLRSLGVRPRPAATARAAEVAVPALAALLLGLVGAVAVVAATAGPFALGAVPTSLGLVDVVPSAAVGDVLLVPAALAVVTAVTAAVAASAVRRRVARTTDGVDR</sequence>
<evidence type="ECO:0000313" key="2">
    <source>
        <dbReference type="Proteomes" id="UP000681794"/>
    </source>
</evidence>